<keyword evidence="1" id="KW-0175">Coiled coil</keyword>
<accession>A0ABX6K2B6</accession>
<dbReference type="Proteomes" id="UP000501408">
    <property type="component" value="Chromosome 1"/>
</dbReference>
<evidence type="ECO:0000256" key="2">
    <source>
        <dbReference type="SAM" id="Phobius"/>
    </source>
</evidence>
<organism evidence="3 4">
    <name type="scientific">Salinivibrio costicola</name>
    <name type="common">Vibrio costicola</name>
    <dbReference type="NCBI Taxonomy" id="51367"/>
    <lineage>
        <taxon>Bacteria</taxon>
        <taxon>Pseudomonadati</taxon>
        <taxon>Pseudomonadota</taxon>
        <taxon>Gammaproteobacteria</taxon>
        <taxon>Vibrionales</taxon>
        <taxon>Vibrionaceae</taxon>
        <taxon>Salinivibrio</taxon>
    </lineage>
</organism>
<name>A0ABX6K2B6_SALCS</name>
<evidence type="ECO:0000313" key="3">
    <source>
        <dbReference type="EMBL" id="QIR05703.1"/>
    </source>
</evidence>
<gene>
    <name evidence="3" type="ORF">HBA18_04585</name>
</gene>
<feature type="transmembrane region" description="Helical" evidence="2">
    <location>
        <begin position="68"/>
        <end position="89"/>
    </location>
</feature>
<dbReference type="InterPro" id="IPR010406">
    <property type="entry name" value="DUF1003"/>
</dbReference>
<dbReference type="PANTHER" id="PTHR41386:SF1">
    <property type="entry name" value="MEMBRANE PROTEIN"/>
    <property type="match status" value="1"/>
</dbReference>
<evidence type="ECO:0000313" key="4">
    <source>
        <dbReference type="Proteomes" id="UP000501408"/>
    </source>
</evidence>
<keyword evidence="4" id="KW-1185">Reference proteome</keyword>
<feature type="transmembrane region" description="Helical" evidence="2">
    <location>
        <begin position="95"/>
        <end position="119"/>
    </location>
</feature>
<protein>
    <submittedName>
        <fullName evidence="3">DUF1003 domain-containing protein</fullName>
    </submittedName>
</protein>
<proteinExistence type="predicted"/>
<keyword evidence="2" id="KW-1133">Transmembrane helix</keyword>
<sequence>MKKYFENLAKALLGQPFGSLSSGEQKVIESIANNTAVSENVNKSFHESLTTGQMVADKIASFGGSWSFIGLFFAFIIGWIVVNTVWLVGDASFDPYPFILLNLGLSSLAAFQAPIIMMSQNRQAAKDRMEQKATYEINLKLELELMRLHDKFDALQADVRRGEQE</sequence>
<dbReference type="PANTHER" id="PTHR41386">
    <property type="entry name" value="INTEGRAL MEMBRANE PROTEIN-RELATED"/>
    <property type="match status" value="1"/>
</dbReference>
<keyword evidence="2" id="KW-0812">Transmembrane</keyword>
<dbReference type="RefSeq" id="WP_167314146.1">
    <property type="nucleotide sequence ID" value="NZ_CP050266.1"/>
</dbReference>
<reference evidence="3 4" key="1">
    <citation type="submission" date="2020-03" db="EMBL/GenBank/DDBJ databases">
        <title>Genome mining reveals the biosynthetic pathways of PHA and ectoines of the halophilic strain Salinivibrio costicola M318 isolated from fermented shrimp paste.</title>
        <authorList>
            <person name="Doan T.V."/>
            <person name="Tran L.T."/>
            <person name="Trieu T.A."/>
            <person name="Nguyen Q.V."/>
            <person name="Quach T.N."/>
            <person name="Phi T.Q."/>
            <person name="Kumar S."/>
        </authorList>
    </citation>
    <scope>NUCLEOTIDE SEQUENCE [LARGE SCALE GENOMIC DNA]</scope>
    <source>
        <strain evidence="3 4">M318</strain>
    </source>
</reference>
<feature type="coiled-coil region" evidence="1">
    <location>
        <begin position="138"/>
        <end position="165"/>
    </location>
</feature>
<dbReference type="Pfam" id="PF06210">
    <property type="entry name" value="DUF1003"/>
    <property type="match status" value="1"/>
</dbReference>
<dbReference type="EMBL" id="CP050266">
    <property type="protein sequence ID" value="QIR05703.1"/>
    <property type="molecule type" value="Genomic_DNA"/>
</dbReference>
<keyword evidence="2" id="KW-0472">Membrane</keyword>
<evidence type="ECO:0000256" key="1">
    <source>
        <dbReference type="SAM" id="Coils"/>
    </source>
</evidence>